<protein>
    <recommendedName>
        <fullName evidence="3">2'-phosphotransferase</fullName>
        <ecNumber evidence="3">2.7.1.160</ecNumber>
    </recommendedName>
</protein>
<dbReference type="SUPFAM" id="SSF56399">
    <property type="entry name" value="ADP-ribosylation"/>
    <property type="match status" value="1"/>
</dbReference>
<dbReference type="PANTHER" id="PTHR12684">
    <property type="entry name" value="PUTATIVE PHOSPHOTRANSFERASE"/>
    <property type="match status" value="1"/>
</dbReference>
<proteinExistence type="inferred from homology"/>
<keyword evidence="5" id="KW-0520">NAD</keyword>
<accession>A0ABQ9Y367</accession>
<evidence type="ECO:0000256" key="4">
    <source>
        <dbReference type="ARBA" id="ARBA00022679"/>
    </source>
</evidence>
<comment type="catalytic activity">
    <reaction evidence="6">
        <text>2'-phospho-[ligated tRNA] + NAD(+) = mature tRNA + ADP-alpha-D-ribose 1'',2''-cyclic phosphate + nicotinamide</text>
        <dbReference type="Rhea" id="RHEA:23324"/>
        <dbReference type="Rhea" id="RHEA-COMP:11106"/>
        <dbReference type="Rhea" id="RHEA-COMP:11107"/>
        <dbReference type="ChEBI" id="CHEBI:17154"/>
        <dbReference type="ChEBI" id="CHEBI:57540"/>
        <dbReference type="ChEBI" id="CHEBI:76596"/>
        <dbReference type="ChEBI" id="CHEBI:82883"/>
        <dbReference type="ChEBI" id="CHEBI:85027"/>
        <dbReference type="EC" id="2.7.1.160"/>
    </reaction>
</comment>
<evidence type="ECO:0000256" key="3">
    <source>
        <dbReference type="ARBA" id="ARBA00012007"/>
    </source>
</evidence>
<dbReference type="InterPro" id="IPR042081">
    <property type="entry name" value="RNA_2'-PTrans_C"/>
</dbReference>
<dbReference type="InterPro" id="IPR002745">
    <property type="entry name" value="Ptrans_KptA/Tpt1"/>
</dbReference>
<dbReference type="Gene3D" id="1.10.10.970">
    <property type="entry name" value="RNA 2'-phosphotransferase, Tpt1/KptA family, N-terminal domain"/>
    <property type="match status" value="1"/>
</dbReference>
<name>A0ABQ9Y367_9EUKA</name>
<evidence type="ECO:0000256" key="5">
    <source>
        <dbReference type="ARBA" id="ARBA00023027"/>
    </source>
</evidence>
<dbReference type="EC" id="2.7.1.160" evidence="3"/>
<dbReference type="Pfam" id="PF01885">
    <property type="entry name" value="PTS_2-RNA"/>
    <property type="match status" value="1"/>
</dbReference>
<comment type="caution">
    <text evidence="7">The sequence shown here is derived from an EMBL/GenBank/DDBJ whole genome shotgun (WGS) entry which is preliminary data.</text>
</comment>
<keyword evidence="4 7" id="KW-0808">Transferase</keyword>
<reference evidence="7 8" key="1">
    <citation type="journal article" date="2022" name="bioRxiv">
        <title>Genomics of Preaxostyla Flagellates Illuminates Evolutionary Transitions and the Path Towards Mitochondrial Loss.</title>
        <authorList>
            <person name="Novak L.V.F."/>
            <person name="Treitli S.C."/>
            <person name="Pyrih J."/>
            <person name="Halakuc P."/>
            <person name="Pipaliya S.V."/>
            <person name="Vacek V."/>
            <person name="Brzon O."/>
            <person name="Soukal P."/>
            <person name="Eme L."/>
            <person name="Dacks J.B."/>
            <person name="Karnkowska A."/>
            <person name="Elias M."/>
            <person name="Hampl V."/>
        </authorList>
    </citation>
    <scope>NUCLEOTIDE SEQUENCE [LARGE SCALE GENOMIC DNA]</scope>
    <source>
        <strain evidence="7">NAU3</strain>
        <tissue evidence="7">Gut</tissue>
    </source>
</reference>
<evidence type="ECO:0000313" key="7">
    <source>
        <dbReference type="EMBL" id="KAK2958104.1"/>
    </source>
</evidence>
<evidence type="ECO:0000256" key="6">
    <source>
        <dbReference type="ARBA" id="ARBA00047949"/>
    </source>
</evidence>
<dbReference type="Gene3D" id="3.20.170.30">
    <property type="match status" value="1"/>
</dbReference>
<comment type="function">
    <text evidence="1">Catalyzes the last step of tRNA splicing, the transfer of the splice junction 2'-phosphate from ligated tRNA to NAD to produce ADP-ribose 1''-2'' cyclic phosphate.</text>
</comment>
<keyword evidence="8" id="KW-1185">Reference proteome</keyword>
<gene>
    <name evidence="7" type="ORF">BLNAU_7031</name>
</gene>
<dbReference type="GO" id="GO:0000215">
    <property type="term" value="F:tRNA 2'-phosphotransferase activity"/>
    <property type="evidence" value="ECO:0007669"/>
    <property type="project" value="UniProtKB-EC"/>
</dbReference>
<organism evidence="7 8">
    <name type="scientific">Blattamonas nauphoetae</name>
    <dbReference type="NCBI Taxonomy" id="2049346"/>
    <lineage>
        <taxon>Eukaryota</taxon>
        <taxon>Metamonada</taxon>
        <taxon>Preaxostyla</taxon>
        <taxon>Oxymonadida</taxon>
        <taxon>Blattamonas</taxon>
    </lineage>
</organism>
<evidence type="ECO:0000256" key="2">
    <source>
        <dbReference type="ARBA" id="ARBA00009836"/>
    </source>
</evidence>
<evidence type="ECO:0000256" key="1">
    <source>
        <dbReference type="ARBA" id="ARBA00003343"/>
    </source>
</evidence>
<dbReference type="EMBL" id="JARBJD010000041">
    <property type="protein sequence ID" value="KAK2958104.1"/>
    <property type="molecule type" value="Genomic_DNA"/>
</dbReference>
<sequence>MTTRSKNDIVAISKSFSYLLRHGATKENLNISEQGWVLVSDLMAHKNLTKFLLTLPDVEYVVSSNDKQRFALQDIPELGGLCIRANQGHSLTSISVEMKQVQKPEEIPLVLHGTNRKAWNSIKEQGLSKMGRQHIHFSQGLPGDSGIISGMRRECNVIIYIDVKKAMDAGIVFFISENGVVLSSGIDGIIPPTFFQRVTDKHGNEIH</sequence>
<dbReference type="InterPro" id="IPR042080">
    <property type="entry name" value="RNA_2'-PTrans_N"/>
</dbReference>
<evidence type="ECO:0000313" key="8">
    <source>
        <dbReference type="Proteomes" id="UP001281761"/>
    </source>
</evidence>
<dbReference type="PANTHER" id="PTHR12684:SF2">
    <property type="entry name" value="TRNA 2'-PHOSPHOTRANSFERASE 1"/>
    <property type="match status" value="1"/>
</dbReference>
<dbReference type="Proteomes" id="UP001281761">
    <property type="component" value="Unassembled WGS sequence"/>
</dbReference>
<comment type="similarity">
    <text evidence="2">Belongs to the KptA/TPT1 family.</text>
</comment>